<comment type="caution">
    <text evidence="1">The sequence shown here is derived from an EMBL/GenBank/DDBJ whole genome shotgun (WGS) entry which is preliminary data.</text>
</comment>
<dbReference type="EMBL" id="JAGSOG010000377">
    <property type="protein sequence ID" value="MBR7839096.1"/>
    <property type="molecule type" value="Genomic_DNA"/>
</dbReference>
<dbReference type="AlphaFoldDB" id="A0A941IWD1"/>
<name>A0A941IWD1_9ACTN</name>
<accession>A0A941IWD1</accession>
<protein>
    <submittedName>
        <fullName evidence="1">Uncharacterized protein</fullName>
    </submittedName>
</protein>
<evidence type="ECO:0000313" key="1">
    <source>
        <dbReference type="EMBL" id="MBR7839096.1"/>
    </source>
</evidence>
<dbReference type="RefSeq" id="WP_212533537.1">
    <property type="nucleotide sequence ID" value="NZ_JAGSOG010000377.1"/>
</dbReference>
<reference evidence="1" key="1">
    <citation type="submission" date="2021-04" db="EMBL/GenBank/DDBJ databases">
        <title>Genome based classification of Actinospica acidithermotolerans sp. nov., an actinobacterium isolated from an Indonesian hot spring.</title>
        <authorList>
            <person name="Kusuma A.B."/>
            <person name="Putra K.E."/>
            <person name="Nafisah S."/>
            <person name="Loh J."/>
            <person name="Nouioui I."/>
            <person name="Goodfellow M."/>
        </authorList>
    </citation>
    <scope>NUCLEOTIDE SEQUENCE</scope>
    <source>
        <strain evidence="1">CSCA 57</strain>
    </source>
</reference>
<sequence length="53" mass="5673">MPKSVGVLALAHNCEIRATCHGIGTRHVNGLRHAADVPHDVVSRASDPRHAEL</sequence>
<evidence type="ECO:0000313" key="2">
    <source>
        <dbReference type="Proteomes" id="UP000675781"/>
    </source>
</evidence>
<proteinExistence type="predicted"/>
<keyword evidence="2" id="KW-1185">Reference proteome</keyword>
<dbReference type="Proteomes" id="UP000675781">
    <property type="component" value="Unassembled WGS sequence"/>
</dbReference>
<gene>
    <name evidence="1" type="ORF">KDL01_37870</name>
</gene>
<organism evidence="1 2">
    <name type="scientific">Actinospica durhamensis</name>
    <dbReference type="NCBI Taxonomy" id="1508375"/>
    <lineage>
        <taxon>Bacteria</taxon>
        <taxon>Bacillati</taxon>
        <taxon>Actinomycetota</taxon>
        <taxon>Actinomycetes</taxon>
        <taxon>Catenulisporales</taxon>
        <taxon>Actinospicaceae</taxon>
        <taxon>Actinospica</taxon>
    </lineage>
</organism>